<accession>A0A8H6HN15</accession>
<feature type="signal peptide" evidence="1">
    <location>
        <begin position="1"/>
        <end position="24"/>
    </location>
</feature>
<keyword evidence="1" id="KW-0732">Signal</keyword>
<evidence type="ECO:0000313" key="2">
    <source>
        <dbReference type="EMBL" id="KAF6748778.1"/>
    </source>
</evidence>
<organism evidence="2 3">
    <name type="scientific">Ephemerocybe angulata</name>
    <dbReference type="NCBI Taxonomy" id="980116"/>
    <lineage>
        <taxon>Eukaryota</taxon>
        <taxon>Fungi</taxon>
        <taxon>Dikarya</taxon>
        <taxon>Basidiomycota</taxon>
        <taxon>Agaricomycotina</taxon>
        <taxon>Agaricomycetes</taxon>
        <taxon>Agaricomycetidae</taxon>
        <taxon>Agaricales</taxon>
        <taxon>Agaricineae</taxon>
        <taxon>Psathyrellaceae</taxon>
        <taxon>Ephemerocybe</taxon>
    </lineage>
</organism>
<protein>
    <submittedName>
        <fullName evidence="2">Uncharacterized protein</fullName>
    </submittedName>
</protein>
<proteinExistence type="predicted"/>
<comment type="caution">
    <text evidence="2">The sequence shown here is derived from an EMBL/GenBank/DDBJ whole genome shotgun (WGS) entry which is preliminary data.</text>
</comment>
<evidence type="ECO:0000313" key="3">
    <source>
        <dbReference type="Proteomes" id="UP000521943"/>
    </source>
</evidence>
<dbReference type="Proteomes" id="UP000521943">
    <property type="component" value="Unassembled WGS sequence"/>
</dbReference>
<name>A0A8H6HN15_9AGAR</name>
<sequence>MKFNLASIFGTVLAAGAAFNIAYAHSDRENINFARNLVDEMSTRGSSVEVPFQHSLREFLEGAVSAHRRALDSDYGADLEARNFYTVVVKQGNSHPPFTTHVEGSTTAFMILSNANKFFHTNGMYLNKADGRTPVQPMTATLAQLFPGQEHADMVLA</sequence>
<keyword evidence="3" id="KW-1185">Reference proteome</keyword>
<dbReference type="AlphaFoldDB" id="A0A8H6HN15"/>
<evidence type="ECO:0000256" key="1">
    <source>
        <dbReference type="SAM" id="SignalP"/>
    </source>
</evidence>
<gene>
    <name evidence="2" type="ORF">DFP72DRAFT_915466</name>
</gene>
<feature type="chain" id="PRO_5034864938" evidence="1">
    <location>
        <begin position="25"/>
        <end position="157"/>
    </location>
</feature>
<dbReference type="EMBL" id="JACGCI010000068">
    <property type="protein sequence ID" value="KAF6748778.1"/>
    <property type="molecule type" value="Genomic_DNA"/>
</dbReference>
<reference evidence="2 3" key="1">
    <citation type="submission" date="2020-07" db="EMBL/GenBank/DDBJ databases">
        <title>Comparative genomics of pyrophilous fungi reveals a link between fire events and developmental genes.</title>
        <authorList>
            <consortium name="DOE Joint Genome Institute"/>
            <person name="Steindorff A.S."/>
            <person name="Carver A."/>
            <person name="Calhoun S."/>
            <person name="Stillman K."/>
            <person name="Liu H."/>
            <person name="Lipzen A."/>
            <person name="Pangilinan J."/>
            <person name="Labutti K."/>
            <person name="Bruns T.D."/>
            <person name="Grigoriev I.V."/>
        </authorList>
    </citation>
    <scope>NUCLEOTIDE SEQUENCE [LARGE SCALE GENOMIC DNA]</scope>
    <source>
        <strain evidence="2 3">CBS 144469</strain>
    </source>
</reference>